<dbReference type="RefSeq" id="XP_016238424.1">
    <property type="nucleotide sequence ID" value="XM_016376854.1"/>
</dbReference>
<protein>
    <submittedName>
        <fullName evidence="1">Uncharacterized protein</fullName>
    </submittedName>
</protein>
<dbReference type="EMBL" id="KN847493">
    <property type="protein sequence ID" value="KIW18208.1"/>
    <property type="molecule type" value="Genomic_DNA"/>
</dbReference>
<sequence length="145" mass="17039">MTGNNNNNNNKAFPIAAFKQVHGHFERGRTFEFDAYYRIVKLAFLEPRSPGLIRMLEQKWSRNRFGTKTPKMRDKNEWHSSLNRRWAVVKFERYDSDSPQAEALDPPHIARNPDSFSAWKETRSVNELLKELRMKDLEAGNGDKK</sequence>
<proteinExistence type="predicted"/>
<dbReference type="OrthoDB" id="4121280at2759"/>
<dbReference type="HOGENOM" id="CLU_1786861_0_0_1"/>
<evidence type="ECO:0000313" key="2">
    <source>
        <dbReference type="Proteomes" id="UP000053328"/>
    </source>
</evidence>
<evidence type="ECO:0000313" key="1">
    <source>
        <dbReference type="EMBL" id="KIW18208.1"/>
    </source>
</evidence>
<keyword evidence="2" id="KW-1185">Reference proteome</keyword>
<dbReference type="VEuPathDB" id="FungiDB:PV08_02496"/>
<accession>A0A0D2BGS4</accession>
<dbReference type="Proteomes" id="UP000053328">
    <property type="component" value="Unassembled WGS sequence"/>
</dbReference>
<organism evidence="1 2">
    <name type="scientific">Exophiala spinifera</name>
    <dbReference type="NCBI Taxonomy" id="91928"/>
    <lineage>
        <taxon>Eukaryota</taxon>
        <taxon>Fungi</taxon>
        <taxon>Dikarya</taxon>
        <taxon>Ascomycota</taxon>
        <taxon>Pezizomycotina</taxon>
        <taxon>Eurotiomycetes</taxon>
        <taxon>Chaetothyriomycetidae</taxon>
        <taxon>Chaetothyriales</taxon>
        <taxon>Herpotrichiellaceae</taxon>
        <taxon>Exophiala</taxon>
    </lineage>
</organism>
<gene>
    <name evidence="1" type="ORF">PV08_02496</name>
</gene>
<dbReference type="AlphaFoldDB" id="A0A0D2BGS4"/>
<dbReference type="GeneID" id="27329579"/>
<reference evidence="1 2" key="1">
    <citation type="submission" date="2015-01" db="EMBL/GenBank/DDBJ databases">
        <title>The Genome Sequence of Exophiala spinifera CBS89968.</title>
        <authorList>
            <consortium name="The Broad Institute Genomics Platform"/>
            <person name="Cuomo C."/>
            <person name="de Hoog S."/>
            <person name="Gorbushina A."/>
            <person name="Stielow B."/>
            <person name="Teixiera M."/>
            <person name="Abouelleil A."/>
            <person name="Chapman S.B."/>
            <person name="Priest M."/>
            <person name="Young S.K."/>
            <person name="Wortman J."/>
            <person name="Nusbaum C."/>
            <person name="Birren B."/>
        </authorList>
    </citation>
    <scope>NUCLEOTIDE SEQUENCE [LARGE SCALE GENOMIC DNA]</scope>
    <source>
        <strain evidence="1 2">CBS 89968</strain>
    </source>
</reference>
<name>A0A0D2BGS4_9EURO</name>